<dbReference type="EMBL" id="JBHRSB010000005">
    <property type="protein sequence ID" value="MFC3002005.1"/>
    <property type="molecule type" value="Genomic_DNA"/>
</dbReference>
<dbReference type="Pfam" id="PF00550">
    <property type="entry name" value="PP-binding"/>
    <property type="match status" value="1"/>
</dbReference>
<dbReference type="InterPro" id="IPR009081">
    <property type="entry name" value="PP-bd_ACP"/>
</dbReference>
<gene>
    <name evidence="2" type="ORF">ACFOD3_19025</name>
</gene>
<evidence type="ECO:0000313" key="2">
    <source>
        <dbReference type="EMBL" id="MFC3002005.1"/>
    </source>
</evidence>
<protein>
    <submittedName>
        <fullName evidence="2">Acyl carrier protein</fullName>
    </submittedName>
</protein>
<name>A0ABV7C0U2_9PROT</name>
<sequence length="80" mass="8355">MPAFTLAHLQAIARTVIGDREIVLAPEMEAADVPGWDSLNHTLISVEIEAETGAAVDAALLADCPTFGDLVAMVNARLPG</sequence>
<evidence type="ECO:0000313" key="3">
    <source>
        <dbReference type="Proteomes" id="UP001595420"/>
    </source>
</evidence>
<reference evidence="3" key="1">
    <citation type="journal article" date="2019" name="Int. J. Syst. Evol. Microbiol.">
        <title>The Global Catalogue of Microorganisms (GCM) 10K type strain sequencing project: providing services to taxonomists for standard genome sequencing and annotation.</title>
        <authorList>
            <consortium name="The Broad Institute Genomics Platform"/>
            <consortium name="The Broad Institute Genome Sequencing Center for Infectious Disease"/>
            <person name="Wu L."/>
            <person name="Ma J."/>
        </authorList>
    </citation>
    <scope>NUCLEOTIDE SEQUENCE [LARGE SCALE GENOMIC DNA]</scope>
    <source>
        <strain evidence="3">CGMCC 1.16855</strain>
    </source>
</reference>
<proteinExistence type="predicted"/>
<keyword evidence="3" id="KW-1185">Reference proteome</keyword>
<evidence type="ECO:0000259" key="1">
    <source>
        <dbReference type="Pfam" id="PF00550"/>
    </source>
</evidence>
<dbReference type="Proteomes" id="UP001595420">
    <property type="component" value="Unassembled WGS sequence"/>
</dbReference>
<organism evidence="2 3">
    <name type="scientific">Falsiroseomonas tokyonensis</name>
    <dbReference type="NCBI Taxonomy" id="430521"/>
    <lineage>
        <taxon>Bacteria</taxon>
        <taxon>Pseudomonadati</taxon>
        <taxon>Pseudomonadota</taxon>
        <taxon>Alphaproteobacteria</taxon>
        <taxon>Acetobacterales</taxon>
        <taxon>Roseomonadaceae</taxon>
        <taxon>Falsiroseomonas</taxon>
    </lineage>
</organism>
<accession>A0ABV7C0U2</accession>
<feature type="domain" description="Carrier" evidence="1">
    <location>
        <begin position="9"/>
        <end position="74"/>
    </location>
</feature>
<comment type="caution">
    <text evidence="2">The sequence shown here is derived from an EMBL/GenBank/DDBJ whole genome shotgun (WGS) entry which is preliminary data.</text>
</comment>
<dbReference type="RefSeq" id="WP_216838066.1">
    <property type="nucleotide sequence ID" value="NZ_JAFNJS010000005.1"/>
</dbReference>